<evidence type="ECO:0000256" key="1">
    <source>
        <dbReference type="SAM" id="Phobius"/>
    </source>
</evidence>
<proteinExistence type="predicted"/>
<evidence type="ECO:0000313" key="2">
    <source>
        <dbReference type="EMBL" id="KAF1988195.1"/>
    </source>
</evidence>
<gene>
    <name evidence="2" type="ORF">K402DRAFT_30787</name>
</gene>
<dbReference type="EMBL" id="ML977149">
    <property type="protein sequence ID" value="KAF1988195.1"/>
    <property type="molecule type" value="Genomic_DNA"/>
</dbReference>
<reference evidence="2" key="1">
    <citation type="journal article" date="2020" name="Stud. Mycol.">
        <title>101 Dothideomycetes genomes: a test case for predicting lifestyles and emergence of pathogens.</title>
        <authorList>
            <person name="Haridas S."/>
            <person name="Albert R."/>
            <person name="Binder M."/>
            <person name="Bloem J."/>
            <person name="Labutti K."/>
            <person name="Salamov A."/>
            <person name="Andreopoulos B."/>
            <person name="Baker S."/>
            <person name="Barry K."/>
            <person name="Bills G."/>
            <person name="Bluhm B."/>
            <person name="Cannon C."/>
            <person name="Castanera R."/>
            <person name="Culley D."/>
            <person name="Daum C."/>
            <person name="Ezra D."/>
            <person name="Gonzalez J."/>
            <person name="Henrissat B."/>
            <person name="Kuo A."/>
            <person name="Liang C."/>
            <person name="Lipzen A."/>
            <person name="Lutzoni F."/>
            <person name="Magnuson J."/>
            <person name="Mondo S."/>
            <person name="Nolan M."/>
            <person name="Ohm R."/>
            <person name="Pangilinan J."/>
            <person name="Park H.-J."/>
            <person name="Ramirez L."/>
            <person name="Alfaro M."/>
            <person name="Sun H."/>
            <person name="Tritt A."/>
            <person name="Yoshinaga Y."/>
            <person name="Zwiers L.-H."/>
            <person name="Turgeon B."/>
            <person name="Goodwin S."/>
            <person name="Spatafora J."/>
            <person name="Crous P."/>
            <person name="Grigoriev I."/>
        </authorList>
    </citation>
    <scope>NUCLEOTIDE SEQUENCE</scope>
    <source>
        <strain evidence="2">CBS 113979</strain>
    </source>
</reference>
<organism evidence="2 3">
    <name type="scientific">Aulographum hederae CBS 113979</name>
    <dbReference type="NCBI Taxonomy" id="1176131"/>
    <lineage>
        <taxon>Eukaryota</taxon>
        <taxon>Fungi</taxon>
        <taxon>Dikarya</taxon>
        <taxon>Ascomycota</taxon>
        <taxon>Pezizomycotina</taxon>
        <taxon>Dothideomycetes</taxon>
        <taxon>Pleosporomycetidae</taxon>
        <taxon>Aulographales</taxon>
        <taxon>Aulographaceae</taxon>
    </lineage>
</organism>
<protein>
    <submittedName>
        <fullName evidence="2">Uncharacterized protein</fullName>
    </submittedName>
</protein>
<evidence type="ECO:0000313" key="3">
    <source>
        <dbReference type="Proteomes" id="UP000800041"/>
    </source>
</evidence>
<dbReference type="AlphaFoldDB" id="A0A6G1H4W5"/>
<feature type="transmembrane region" description="Helical" evidence="1">
    <location>
        <begin position="12"/>
        <end position="32"/>
    </location>
</feature>
<keyword evidence="1" id="KW-1133">Transmembrane helix</keyword>
<accession>A0A6G1H4W5</accession>
<keyword evidence="1" id="KW-0812">Transmembrane</keyword>
<sequence>MAFSSKPGRACLILIPMLLHYMSLASLVVPIFSFPISIRAHLTYLMIMPLVYHSIPSRSISTILSGCLIEHDSDHTSPLCRIHNGNSLPGFQLMYRA</sequence>
<keyword evidence="1" id="KW-0472">Membrane</keyword>
<name>A0A6G1H4W5_9PEZI</name>
<keyword evidence="3" id="KW-1185">Reference proteome</keyword>
<dbReference type="Proteomes" id="UP000800041">
    <property type="component" value="Unassembled WGS sequence"/>
</dbReference>